<name>A0ABU2XCL8_9ACTN</name>
<sequence length="182" mass="20635">MEPKSTLELGVVKRMSLEELESFVLETSRPPFVAQSWSLVRDWCVGNMQDRELSDGQRIRWGELAVQAARLKHREGGIHELDAVSEEVLSRSYLIKVFGPGEPCSARDPIDLVLFSIERIGRGRDEVSRAAEDWPRLPVPDILSLRRIKNIMKPLCEVTEYLDEGSLRDDLSAWLALIPALP</sequence>
<gene>
    <name evidence="1" type="ORF">RND15_11295</name>
</gene>
<organism evidence="1 2">
    <name type="scientific">Streptomyces lonegramiae</name>
    <dbReference type="NCBI Taxonomy" id="3075524"/>
    <lineage>
        <taxon>Bacteria</taxon>
        <taxon>Bacillati</taxon>
        <taxon>Actinomycetota</taxon>
        <taxon>Actinomycetes</taxon>
        <taxon>Kitasatosporales</taxon>
        <taxon>Streptomycetaceae</taxon>
        <taxon>Streptomyces</taxon>
    </lineage>
</organism>
<keyword evidence="2" id="KW-1185">Reference proteome</keyword>
<evidence type="ECO:0000313" key="1">
    <source>
        <dbReference type="EMBL" id="MDT0543300.1"/>
    </source>
</evidence>
<dbReference type="Proteomes" id="UP001180754">
    <property type="component" value="Unassembled WGS sequence"/>
</dbReference>
<dbReference type="RefSeq" id="WP_311723668.1">
    <property type="nucleotide sequence ID" value="NZ_JAVRFD010000004.1"/>
</dbReference>
<protein>
    <submittedName>
        <fullName evidence="1">Uncharacterized protein</fullName>
    </submittedName>
</protein>
<dbReference type="EMBL" id="JAVRFD010000004">
    <property type="protein sequence ID" value="MDT0543300.1"/>
    <property type="molecule type" value="Genomic_DNA"/>
</dbReference>
<proteinExistence type="predicted"/>
<evidence type="ECO:0000313" key="2">
    <source>
        <dbReference type="Proteomes" id="UP001180754"/>
    </source>
</evidence>
<accession>A0ABU2XCL8</accession>
<reference evidence="1" key="1">
    <citation type="submission" date="2024-05" db="EMBL/GenBank/DDBJ databases">
        <title>30 novel species of actinomycetes from the DSMZ collection.</title>
        <authorList>
            <person name="Nouioui I."/>
        </authorList>
    </citation>
    <scope>NUCLEOTIDE SEQUENCE</scope>
    <source>
        <strain evidence="1">DSM 41529</strain>
    </source>
</reference>
<comment type="caution">
    <text evidence="1">The sequence shown here is derived from an EMBL/GenBank/DDBJ whole genome shotgun (WGS) entry which is preliminary data.</text>
</comment>